<dbReference type="AlphaFoldDB" id="A0A1F6VKH4"/>
<dbReference type="InterPro" id="IPR004399">
    <property type="entry name" value="HMP/HMP-P_kinase_dom"/>
</dbReference>
<sequence length="266" mass="28054">MPVVMLFGGADPTGGAGLAADILAVASLGCHPAPVVTAVTAQDTTGVKQFLPLPTELVIAQARAVLEDMAVAAFKTGMLGNVEILSAVASIVDDYVNIPLIVDPVQASGSAHDPLSDEPLDEALRALLLPRAKLATPNIMEAKRLAPGSDTLDACAQELLSLGCEYVLITGTHDATPRVLNRLYGNKRLLDTFAVDRLPHSYHGSGCTLASACAAALAHGLEPANAVAEALDYTWQTLKHGFRAGMGQHLPHRLYWGQLRETRKPK</sequence>
<feature type="domain" description="Pyridoxamine kinase/Phosphomethylpyrimidine kinase" evidence="3">
    <location>
        <begin position="11"/>
        <end position="248"/>
    </location>
</feature>
<dbReference type="GO" id="GO:0009229">
    <property type="term" value="P:thiamine diphosphate biosynthetic process"/>
    <property type="evidence" value="ECO:0007669"/>
    <property type="project" value="UniProtKB-UniPathway"/>
</dbReference>
<comment type="pathway">
    <text evidence="1">Cofactor biosynthesis; thiamine diphosphate biosynthesis.</text>
</comment>
<dbReference type="EC" id="2.7.1.49" evidence="2"/>
<dbReference type="GO" id="GO:0008972">
    <property type="term" value="F:phosphomethylpyrimidine kinase activity"/>
    <property type="evidence" value="ECO:0007669"/>
    <property type="project" value="InterPro"/>
</dbReference>
<gene>
    <name evidence="4" type="ORF">A2W18_15650</name>
</gene>
<dbReference type="Gene3D" id="3.40.1190.20">
    <property type="match status" value="1"/>
</dbReference>
<dbReference type="SUPFAM" id="SSF53613">
    <property type="entry name" value="Ribokinase-like"/>
    <property type="match status" value="1"/>
</dbReference>
<dbReference type="EMBL" id="MFSP01000006">
    <property type="protein sequence ID" value="OGI70150.1"/>
    <property type="molecule type" value="Genomic_DNA"/>
</dbReference>
<comment type="caution">
    <text evidence="4">The sequence shown here is derived from an EMBL/GenBank/DDBJ whole genome shotgun (WGS) entry which is preliminary data.</text>
</comment>
<reference evidence="4 5" key="1">
    <citation type="journal article" date="2016" name="Nat. Commun.">
        <title>Thousands of microbial genomes shed light on interconnected biogeochemical processes in an aquifer system.</title>
        <authorList>
            <person name="Anantharaman K."/>
            <person name="Brown C.T."/>
            <person name="Hug L.A."/>
            <person name="Sharon I."/>
            <person name="Castelle C.J."/>
            <person name="Probst A.J."/>
            <person name="Thomas B.C."/>
            <person name="Singh A."/>
            <person name="Wilkins M.J."/>
            <person name="Karaoz U."/>
            <person name="Brodie E.L."/>
            <person name="Williams K.H."/>
            <person name="Hubbard S.S."/>
            <person name="Banfield J.F."/>
        </authorList>
    </citation>
    <scope>NUCLEOTIDE SEQUENCE [LARGE SCALE GENOMIC DNA]</scope>
</reference>
<protein>
    <recommendedName>
        <fullName evidence="2">hydroxymethylpyrimidine kinase</fullName>
        <ecNumber evidence="2">2.7.1.49</ecNumber>
    </recommendedName>
</protein>
<accession>A0A1F6VKH4</accession>
<dbReference type="Proteomes" id="UP000179076">
    <property type="component" value="Unassembled WGS sequence"/>
</dbReference>
<dbReference type="CDD" id="cd01169">
    <property type="entry name" value="HMPP_kinase"/>
    <property type="match status" value="1"/>
</dbReference>
<dbReference type="GO" id="GO:0005829">
    <property type="term" value="C:cytosol"/>
    <property type="evidence" value="ECO:0007669"/>
    <property type="project" value="TreeGrafter"/>
</dbReference>
<dbReference type="InterPro" id="IPR029056">
    <property type="entry name" value="Ribokinase-like"/>
</dbReference>
<dbReference type="UniPathway" id="UPA00060">
    <property type="reaction ID" value="UER00138"/>
</dbReference>
<evidence type="ECO:0000313" key="4">
    <source>
        <dbReference type="EMBL" id="OGI70150.1"/>
    </source>
</evidence>
<dbReference type="InterPro" id="IPR013749">
    <property type="entry name" value="PM/HMP-P_kinase-1"/>
</dbReference>
<dbReference type="PANTHER" id="PTHR20858">
    <property type="entry name" value="PHOSPHOMETHYLPYRIMIDINE KINASE"/>
    <property type="match status" value="1"/>
</dbReference>
<name>A0A1F6VKH4_9PROT</name>
<keyword evidence="4" id="KW-0418">Kinase</keyword>
<evidence type="ECO:0000256" key="1">
    <source>
        <dbReference type="ARBA" id="ARBA00004948"/>
    </source>
</evidence>
<evidence type="ECO:0000256" key="2">
    <source>
        <dbReference type="ARBA" id="ARBA00012135"/>
    </source>
</evidence>
<dbReference type="PANTHER" id="PTHR20858:SF17">
    <property type="entry name" value="HYDROXYMETHYLPYRIMIDINE_PHOSPHOMETHYLPYRIMIDINE KINASE THI20-RELATED"/>
    <property type="match status" value="1"/>
</dbReference>
<dbReference type="GO" id="GO:0008902">
    <property type="term" value="F:hydroxymethylpyrimidine kinase activity"/>
    <property type="evidence" value="ECO:0007669"/>
    <property type="project" value="UniProtKB-EC"/>
</dbReference>
<dbReference type="GO" id="GO:0009228">
    <property type="term" value="P:thiamine biosynthetic process"/>
    <property type="evidence" value="ECO:0007669"/>
    <property type="project" value="InterPro"/>
</dbReference>
<keyword evidence="4" id="KW-0808">Transferase</keyword>
<dbReference type="Pfam" id="PF08543">
    <property type="entry name" value="Phos_pyr_kin"/>
    <property type="match status" value="1"/>
</dbReference>
<organism evidence="4 5">
    <name type="scientific">Candidatus Muproteobacteria bacterium RBG_16_60_9</name>
    <dbReference type="NCBI Taxonomy" id="1817755"/>
    <lineage>
        <taxon>Bacteria</taxon>
        <taxon>Pseudomonadati</taxon>
        <taxon>Pseudomonadota</taxon>
        <taxon>Candidatus Muproteobacteria</taxon>
    </lineage>
</organism>
<evidence type="ECO:0000259" key="3">
    <source>
        <dbReference type="Pfam" id="PF08543"/>
    </source>
</evidence>
<evidence type="ECO:0000313" key="5">
    <source>
        <dbReference type="Proteomes" id="UP000179076"/>
    </source>
</evidence>
<proteinExistence type="predicted"/>